<feature type="transmembrane region" description="Helical" evidence="1">
    <location>
        <begin position="44"/>
        <end position="65"/>
    </location>
</feature>
<accession>A0ABW4CAN0</accession>
<name>A0ABW4CAN0_9BACL</name>
<dbReference type="Proteomes" id="UP001597282">
    <property type="component" value="Unassembled WGS sequence"/>
</dbReference>
<feature type="transmembrane region" description="Helical" evidence="1">
    <location>
        <begin position="12"/>
        <end position="32"/>
    </location>
</feature>
<reference evidence="3" key="1">
    <citation type="journal article" date="2019" name="Int. J. Syst. Evol. Microbiol.">
        <title>The Global Catalogue of Microorganisms (GCM) 10K type strain sequencing project: providing services to taxonomists for standard genome sequencing and annotation.</title>
        <authorList>
            <consortium name="The Broad Institute Genomics Platform"/>
            <consortium name="The Broad Institute Genome Sequencing Center for Infectious Disease"/>
            <person name="Wu L."/>
            <person name="Ma J."/>
        </authorList>
    </citation>
    <scope>NUCLEOTIDE SEQUENCE [LARGE SCALE GENOMIC DNA]</scope>
    <source>
        <strain evidence="3">S1</strain>
    </source>
</reference>
<keyword evidence="1" id="KW-0472">Membrane</keyword>
<evidence type="ECO:0000313" key="2">
    <source>
        <dbReference type="EMBL" id="MFD1426810.1"/>
    </source>
</evidence>
<feature type="transmembrane region" description="Helical" evidence="1">
    <location>
        <begin position="71"/>
        <end position="95"/>
    </location>
</feature>
<evidence type="ECO:0000256" key="1">
    <source>
        <dbReference type="SAM" id="Phobius"/>
    </source>
</evidence>
<dbReference type="EMBL" id="JBHTNU010000006">
    <property type="protein sequence ID" value="MFD1426810.1"/>
    <property type="molecule type" value="Genomic_DNA"/>
</dbReference>
<keyword evidence="1" id="KW-0812">Transmembrane</keyword>
<dbReference type="InterPro" id="IPR045919">
    <property type="entry name" value="DUF6338"/>
</dbReference>
<proteinExistence type="predicted"/>
<protein>
    <submittedName>
        <fullName evidence="2">DUF6338 family protein</fullName>
    </submittedName>
</protein>
<organism evidence="2 3">
    <name type="scientific">Kroppenstedtia sanguinis</name>
    <dbReference type="NCBI Taxonomy" id="1380684"/>
    <lineage>
        <taxon>Bacteria</taxon>
        <taxon>Bacillati</taxon>
        <taxon>Bacillota</taxon>
        <taxon>Bacilli</taxon>
        <taxon>Bacillales</taxon>
        <taxon>Thermoactinomycetaceae</taxon>
        <taxon>Kroppenstedtia</taxon>
    </lineage>
</organism>
<keyword evidence="3" id="KW-1185">Reference proteome</keyword>
<gene>
    <name evidence="2" type="ORF">ACFQ4Y_07655</name>
</gene>
<evidence type="ECO:0000313" key="3">
    <source>
        <dbReference type="Proteomes" id="UP001597282"/>
    </source>
</evidence>
<dbReference type="Pfam" id="PF19865">
    <property type="entry name" value="DUF6338"/>
    <property type="match status" value="1"/>
</dbReference>
<keyword evidence="1" id="KW-1133">Transmembrane helix</keyword>
<dbReference type="RefSeq" id="WP_380164266.1">
    <property type="nucleotide sequence ID" value="NZ_JBHTNU010000006.1"/>
</dbReference>
<sequence>MSLNIFENIDTLSLFLLFLIPGFISIRVYDTLIPGENRDYSKSLVELIGYSTLNFILLSPLIYWMSIAVWWVQWILLIALVILFPILWPLVIIWLKKLGSG</sequence>
<comment type="caution">
    <text evidence="2">The sequence shown here is derived from an EMBL/GenBank/DDBJ whole genome shotgun (WGS) entry which is preliminary data.</text>
</comment>